<name>A0A178LFH6_9PSED</name>
<comment type="caution">
    <text evidence="2">The sequence shown here is derived from an EMBL/GenBank/DDBJ whole genome shotgun (WGS) entry which is preliminary data.</text>
</comment>
<dbReference type="Proteomes" id="UP000078356">
    <property type="component" value="Unassembled WGS sequence"/>
</dbReference>
<feature type="transmembrane region" description="Helical" evidence="1">
    <location>
        <begin position="164"/>
        <end position="185"/>
    </location>
</feature>
<accession>A0A178LFH6</accession>
<evidence type="ECO:0000256" key="1">
    <source>
        <dbReference type="SAM" id="Phobius"/>
    </source>
</evidence>
<gene>
    <name evidence="2" type="ORF">A4V15_19375</name>
</gene>
<evidence type="ECO:0000313" key="2">
    <source>
        <dbReference type="EMBL" id="OAN28912.1"/>
    </source>
</evidence>
<reference evidence="2 3" key="1">
    <citation type="submission" date="2016-04" db="EMBL/GenBank/DDBJ databases">
        <title>Draft Genome Sequences of Staphylococcus capitis Strain H36, S. capitis Strain H65, S. cohnii Strain H62, S. hominis Strain H69, Mycobacterium iranicum Strain H39, Plantibacter sp. Strain H53, Pseudomonas oryzihabitans Strain H72, and Microbacterium sp. Strain H83, isolated from residential settings.</title>
        <authorList>
            <person name="Lymperopoulou D."/>
            <person name="Adams R.I."/>
            <person name="Lindow S."/>
            <person name="Coil D.A."/>
            <person name="Jospin G."/>
            <person name="Eisen J.A."/>
        </authorList>
    </citation>
    <scope>NUCLEOTIDE SEQUENCE [LARGE SCALE GENOMIC DNA]</scope>
    <source>
        <strain evidence="2 3">H72</strain>
    </source>
</reference>
<evidence type="ECO:0000313" key="3">
    <source>
        <dbReference type="Proteomes" id="UP000078356"/>
    </source>
</evidence>
<dbReference type="AlphaFoldDB" id="A0A178LFH6"/>
<protein>
    <submittedName>
        <fullName evidence="2">Uncharacterized protein</fullName>
    </submittedName>
</protein>
<keyword evidence="1" id="KW-1133">Transmembrane helix</keyword>
<organism evidence="2 3">
    <name type="scientific">Pseudomonas oryzihabitans</name>
    <dbReference type="NCBI Taxonomy" id="47885"/>
    <lineage>
        <taxon>Bacteria</taxon>
        <taxon>Pseudomonadati</taxon>
        <taxon>Pseudomonadota</taxon>
        <taxon>Gammaproteobacteria</taxon>
        <taxon>Pseudomonadales</taxon>
        <taxon>Pseudomonadaceae</taxon>
        <taxon>Pseudomonas</taxon>
    </lineage>
</organism>
<keyword evidence="1" id="KW-0472">Membrane</keyword>
<feature type="transmembrane region" description="Helical" evidence="1">
    <location>
        <begin position="131"/>
        <end position="152"/>
    </location>
</feature>
<sequence>MKYALEHRGGRTLPVDPAIYLKAIKARLACAQAQGARSIWIDHRDGLWHGKATHTALISALEQLAAEGYGLSWDEMRGIQMLRLDVDPKVSLAPAAVRSALGLVETWDTTPFKAPEPVAPPVSHGSQMGDYLLFLALIASLAGAPFGLARMLDAPTPGPWLLAFYYGVFGQTLYTWGSVLVKGFLAAERSRRHTPPA</sequence>
<keyword evidence="1" id="KW-0812">Transmembrane</keyword>
<dbReference type="EMBL" id="LWCR01000018">
    <property type="protein sequence ID" value="OAN28912.1"/>
    <property type="molecule type" value="Genomic_DNA"/>
</dbReference>
<dbReference type="RefSeq" id="WP_017638713.1">
    <property type="nucleotide sequence ID" value="NZ_DAMALT010000024.1"/>
</dbReference>
<proteinExistence type="predicted"/>